<name>A0A368YKF0_9RHOB</name>
<reference evidence="1 2" key="1">
    <citation type="submission" date="2018-07" db="EMBL/GenBank/DDBJ databases">
        <title>Genomic Encyclopedia of Type Strains, Phase III (KMG-III): the genomes of soil and plant-associated and newly described type strains.</title>
        <authorList>
            <person name="Whitman W."/>
        </authorList>
    </citation>
    <scope>NUCLEOTIDE SEQUENCE [LARGE SCALE GENOMIC DNA]</scope>
    <source>
        <strain evidence="1 2">CECT 8525</strain>
    </source>
</reference>
<protein>
    <submittedName>
        <fullName evidence="1">Uncharacterized protein</fullName>
    </submittedName>
</protein>
<organism evidence="1 2">
    <name type="scientific">Paracoccus lutimaris</name>
    <dbReference type="NCBI Taxonomy" id="1490030"/>
    <lineage>
        <taxon>Bacteria</taxon>
        <taxon>Pseudomonadati</taxon>
        <taxon>Pseudomonadota</taxon>
        <taxon>Alphaproteobacteria</taxon>
        <taxon>Rhodobacterales</taxon>
        <taxon>Paracoccaceae</taxon>
        <taxon>Paracoccus</taxon>
    </lineage>
</organism>
<dbReference type="AlphaFoldDB" id="A0A368YKF0"/>
<evidence type="ECO:0000313" key="2">
    <source>
        <dbReference type="Proteomes" id="UP000253345"/>
    </source>
</evidence>
<evidence type="ECO:0000313" key="1">
    <source>
        <dbReference type="EMBL" id="RCW79978.1"/>
    </source>
</evidence>
<dbReference type="EMBL" id="QPJL01000021">
    <property type="protein sequence ID" value="RCW79978.1"/>
    <property type="molecule type" value="Genomic_DNA"/>
</dbReference>
<comment type="caution">
    <text evidence="1">The sequence shown here is derived from an EMBL/GenBank/DDBJ whole genome shotgun (WGS) entry which is preliminary data.</text>
</comment>
<sequence length="300" mass="33690">MSAPDNRTYTPIGVCPCPVSVRRRKQLEVLSDQRDRRGMVWAPVADTESPISIAKLNEINAEVTNELRLACSVACFGEALKGKDEMTAIGHGAVAEDFIAMMDETGSFDIHLGLKLINRSRELPTTATPERLLNEVLDDWVRANFAKLSSFRVSRYMQGREIPMIVEALKPLCSRAFLKLNIMLSVERDTLFASRDYVQVRGRQFAEEAPSATFTRFLNDMERLKAFGSETYERNIVRIAEVHALNRVAEIMPREFHHGWSGMLEPGLTYDAMKEAEAASFRDPSGIHTWADLLHEAGAA</sequence>
<proteinExistence type="predicted"/>
<accession>A0A368YKF0</accession>
<keyword evidence="2" id="KW-1185">Reference proteome</keyword>
<gene>
    <name evidence="1" type="ORF">DFP89_1217</name>
</gene>
<dbReference type="Proteomes" id="UP000253345">
    <property type="component" value="Unassembled WGS sequence"/>
</dbReference>